<evidence type="ECO:0000313" key="1">
    <source>
        <dbReference type="EMBL" id="KAG0712836.1"/>
    </source>
</evidence>
<accession>A0A8J4XQW3</accession>
<organism evidence="1 2">
    <name type="scientific">Chionoecetes opilio</name>
    <name type="common">Atlantic snow crab</name>
    <name type="synonym">Cancer opilio</name>
    <dbReference type="NCBI Taxonomy" id="41210"/>
    <lineage>
        <taxon>Eukaryota</taxon>
        <taxon>Metazoa</taxon>
        <taxon>Ecdysozoa</taxon>
        <taxon>Arthropoda</taxon>
        <taxon>Crustacea</taxon>
        <taxon>Multicrustacea</taxon>
        <taxon>Malacostraca</taxon>
        <taxon>Eumalacostraca</taxon>
        <taxon>Eucarida</taxon>
        <taxon>Decapoda</taxon>
        <taxon>Pleocyemata</taxon>
        <taxon>Brachyura</taxon>
        <taxon>Eubrachyura</taxon>
        <taxon>Majoidea</taxon>
        <taxon>Majidae</taxon>
        <taxon>Chionoecetes</taxon>
    </lineage>
</organism>
<dbReference type="Pfam" id="PF01019">
    <property type="entry name" value="G_glu_transpept"/>
    <property type="match status" value="1"/>
</dbReference>
<protein>
    <submittedName>
        <fullName evidence="1">Glutathione hydrolase 1 proenzyme</fullName>
    </submittedName>
</protein>
<dbReference type="GO" id="GO:0006751">
    <property type="term" value="P:glutathione catabolic process"/>
    <property type="evidence" value="ECO:0007669"/>
    <property type="project" value="InterPro"/>
</dbReference>
<proteinExistence type="predicted"/>
<keyword evidence="1" id="KW-0378">Hydrolase</keyword>
<sequence length="238" mass="26684">MHIGGLAVAVPGEVRGYRELYTRFGGQIPWSDLLEPSIKLCEEGHTVNWHMAKALRSNRKFILNEPSMRISWVRFSPVALDSFAGSLSIVSPLGEDLGISVIKFDRPFRRILVLPEVGRLLALVVRLVFLPLSQEIGEKRHPTSFRERGKILLGTKGPKVPKKGLGGAVSILLVEVLVKGPLLHHLGFSRRDFVATGKAKKGRSQVPKKSPLSLHRGPPIFELRSPYFWDLWKRVKSF</sequence>
<dbReference type="EMBL" id="JACEEZ010022044">
    <property type="protein sequence ID" value="KAG0712836.1"/>
    <property type="molecule type" value="Genomic_DNA"/>
</dbReference>
<dbReference type="OrthoDB" id="1081007at2759"/>
<comment type="caution">
    <text evidence="1">The sequence shown here is derived from an EMBL/GenBank/DDBJ whole genome shotgun (WGS) entry which is preliminary data.</text>
</comment>
<name>A0A8J4XQW3_CHIOP</name>
<dbReference type="Proteomes" id="UP000770661">
    <property type="component" value="Unassembled WGS sequence"/>
</dbReference>
<reference evidence="1" key="1">
    <citation type="submission" date="2020-07" db="EMBL/GenBank/DDBJ databases">
        <title>The High-quality genome of the commercially important snow crab, Chionoecetes opilio.</title>
        <authorList>
            <person name="Jeong J.-H."/>
            <person name="Ryu S."/>
        </authorList>
    </citation>
    <scope>NUCLEOTIDE SEQUENCE</scope>
    <source>
        <strain evidence="1">MADBK_172401_WGS</strain>
        <tissue evidence="1">Digestive gland</tissue>
    </source>
</reference>
<dbReference type="InterPro" id="IPR029055">
    <property type="entry name" value="Ntn_hydrolases_N"/>
</dbReference>
<evidence type="ECO:0000313" key="2">
    <source>
        <dbReference type="Proteomes" id="UP000770661"/>
    </source>
</evidence>
<dbReference type="SUPFAM" id="SSF56235">
    <property type="entry name" value="N-terminal nucleophile aminohydrolases (Ntn hydrolases)"/>
    <property type="match status" value="1"/>
</dbReference>
<dbReference type="PANTHER" id="PTHR11686">
    <property type="entry name" value="GAMMA GLUTAMYL TRANSPEPTIDASE"/>
    <property type="match status" value="1"/>
</dbReference>
<dbReference type="PRINTS" id="PR01210">
    <property type="entry name" value="GGTRANSPTASE"/>
</dbReference>
<dbReference type="AlphaFoldDB" id="A0A8J4XQW3"/>
<dbReference type="PANTHER" id="PTHR11686:SF9">
    <property type="entry name" value="RE13973P"/>
    <property type="match status" value="1"/>
</dbReference>
<keyword evidence="2" id="KW-1185">Reference proteome</keyword>
<dbReference type="GO" id="GO:0036374">
    <property type="term" value="F:glutathione hydrolase activity"/>
    <property type="evidence" value="ECO:0007669"/>
    <property type="project" value="InterPro"/>
</dbReference>
<gene>
    <name evidence="1" type="primary">Ggt1_0</name>
    <name evidence="1" type="ORF">GWK47_017530</name>
</gene>
<dbReference type="InterPro" id="IPR000101">
    <property type="entry name" value="GGT_peptidase"/>
</dbReference>
<dbReference type="GO" id="GO:0005886">
    <property type="term" value="C:plasma membrane"/>
    <property type="evidence" value="ECO:0007669"/>
    <property type="project" value="TreeGrafter"/>
</dbReference>